<evidence type="ECO:0000313" key="7">
    <source>
        <dbReference type="EMBL" id="OIQ75820.1"/>
    </source>
</evidence>
<dbReference type="InterPro" id="IPR045225">
    <property type="entry name" value="Uracil/uridine/allantoin_perm"/>
</dbReference>
<dbReference type="PANTHER" id="PTHR30618:SF0">
    <property type="entry name" value="PURINE-URACIL PERMEASE NCS1"/>
    <property type="match status" value="1"/>
</dbReference>
<feature type="transmembrane region" description="Helical" evidence="6">
    <location>
        <begin position="58"/>
        <end position="77"/>
    </location>
</feature>
<gene>
    <name evidence="7" type="primary">pucI_1</name>
    <name evidence="7" type="ORF">GALL_425040</name>
</gene>
<keyword evidence="4 6" id="KW-1133">Transmembrane helix</keyword>
<comment type="similarity">
    <text evidence="2">Belongs to the purine-cytosine permease (2.A.39) family.</text>
</comment>
<accession>A0A1J5Q7H8</accession>
<feature type="transmembrane region" description="Helical" evidence="6">
    <location>
        <begin position="12"/>
        <end position="37"/>
    </location>
</feature>
<dbReference type="GO" id="GO:0015205">
    <property type="term" value="F:nucleobase transmembrane transporter activity"/>
    <property type="evidence" value="ECO:0007669"/>
    <property type="project" value="TreeGrafter"/>
</dbReference>
<comment type="caution">
    <text evidence="7">The sequence shown here is derived from an EMBL/GenBank/DDBJ whole genome shotgun (WGS) entry which is preliminary data.</text>
</comment>
<dbReference type="EMBL" id="MLJW01002046">
    <property type="protein sequence ID" value="OIQ75820.1"/>
    <property type="molecule type" value="Genomic_DNA"/>
</dbReference>
<feature type="transmembrane region" description="Helical" evidence="6">
    <location>
        <begin position="89"/>
        <end position="108"/>
    </location>
</feature>
<dbReference type="AlphaFoldDB" id="A0A1J5Q7H8"/>
<evidence type="ECO:0000256" key="3">
    <source>
        <dbReference type="ARBA" id="ARBA00022692"/>
    </source>
</evidence>
<evidence type="ECO:0000256" key="2">
    <source>
        <dbReference type="ARBA" id="ARBA00008974"/>
    </source>
</evidence>
<proteinExistence type="inferred from homology"/>
<evidence type="ECO:0000256" key="5">
    <source>
        <dbReference type="ARBA" id="ARBA00023136"/>
    </source>
</evidence>
<evidence type="ECO:0000256" key="6">
    <source>
        <dbReference type="SAM" id="Phobius"/>
    </source>
</evidence>
<evidence type="ECO:0000256" key="4">
    <source>
        <dbReference type="ARBA" id="ARBA00022989"/>
    </source>
</evidence>
<organism evidence="7">
    <name type="scientific">mine drainage metagenome</name>
    <dbReference type="NCBI Taxonomy" id="410659"/>
    <lineage>
        <taxon>unclassified sequences</taxon>
        <taxon>metagenomes</taxon>
        <taxon>ecological metagenomes</taxon>
    </lineage>
</organism>
<comment type="subcellular location">
    <subcellularLocation>
        <location evidence="1">Membrane</location>
        <topology evidence="1">Multi-pass membrane protein</topology>
    </subcellularLocation>
</comment>
<name>A0A1J5Q7H8_9ZZZZ</name>
<dbReference type="PANTHER" id="PTHR30618">
    <property type="entry name" value="NCS1 FAMILY PURINE/PYRIMIDINE TRANSPORTER"/>
    <property type="match status" value="1"/>
</dbReference>
<sequence>MLYPFAPWETGAAHFVNFIGSAMGPVFGIMMVDYYLIRKSKLDVAALYQENGEFQFQNGWHVNGFIALVVGMLFSSILPTFTSLLPSWWGTYGWFFGVAIGGIAYYALRIGKAPAYA</sequence>
<dbReference type="GO" id="GO:0005886">
    <property type="term" value="C:plasma membrane"/>
    <property type="evidence" value="ECO:0007669"/>
    <property type="project" value="TreeGrafter"/>
</dbReference>
<dbReference type="Pfam" id="PF02133">
    <property type="entry name" value="Transp_cyt_pur"/>
    <property type="match status" value="1"/>
</dbReference>
<reference evidence="7" key="1">
    <citation type="submission" date="2016-10" db="EMBL/GenBank/DDBJ databases">
        <title>Sequence of Gallionella enrichment culture.</title>
        <authorList>
            <person name="Poehlein A."/>
            <person name="Muehling M."/>
            <person name="Daniel R."/>
        </authorList>
    </citation>
    <scope>NUCLEOTIDE SEQUENCE</scope>
</reference>
<dbReference type="Gene3D" id="1.10.4160.10">
    <property type="entry name" value="Hydantoin permease"/>
    <property type="match status" value="1"/>
</dbReference>
<evidence type="ECO:0000256" key="1">
    <source>
        <dbReference type="ARBA" id="ARBA00004141"/>
    </source>
</evidence>
<dbReference type="InterPro" id="IPR001248">
    <property type="entry name" value="Pur-cyt_permease"/>
</dbReference>
<protein>
    <submittedName>
        <fullName evidence="7">Putative allantoin permease</fullName>
    </submittedName>
</protein>
<keyword evidence="5 6" id="KW-0472">Membrane</keyword>
<keyword evidence="3 6" id="KW-0812">Transmembrane</keyword>